<dbReference type="Proteomes" id="UP001234178">
    <property type="component" value="Unassembled WGS sequence"/>
</dbReference>
<evidence type="ECO:0000313" key="4">
    <source>
        <dbReference type="Proteomes" id="UP001234178"/>
    </source>
</evidence>
<evidence type="ECO:0000256" key="1">
    <source>
        <dbReference type="ARBA" id="ARBA00022553"/>
    </source>
</evidence>
<feature type="compositionally biased region" description="Polar residues" evidence="2">
    <location>
        <begin position="11"/>
        <end position="33"/>
    </location>
</feature>
<evidence type="ECO:0000313" key="3">
    <source>
        <dbReference type="EMBL" id="KAK4031141.1"/>
    </source>
</evidence>
<dbReference type="PANTHER" id="PTHR22988">
    <property type="entry name" value="MYOTONIC DYSTROPHY S/T KINASE-RELATED"/>
    <property type="match status" value="1"/>
</dbReference>
<organism evidence="3 4">
    <name type="scientific">Daphnia magna</name>
    <dbReference type="NCBI Taxonomy" id="35525"/>
    <lineage>
        <taxon>Eukaryota</taxon>
        <taxon>Metazoa</taxon>
        <taxon>Ecdysozoa</taxon>
        <taxon>Arthropoda</taxon>
        <taxon>Crustacea</taxon>
        <taxon>Branchiopoda</taxon>
        <taxon>Diplostraca</taxon>
        <taxon>Cladocera</taxon>
        <taxon>Anomopoda</taxon>
        <taxon>Daphniidae</taxon>
        <taxon>Daphnia</taxon>
    </lineage>
</organism>
<keyword evidence="4" id="KW-1185">Reference proteome</keyword>
<dbReference type="SUPFAM" id="SSF57889">
    <property type="entry name" value="Cysteine-rich domain"/>
    <property type="match status" value="1"/>
</dbReference>
<protein>
    <submittedName>
        <fullName evidence="3">Uncharacterized protein</fullName>
    </submittedName>
</protein>
<dbReference type="PANTHER" id="PTHR22988:SF73">
    <property type="entry name" value="RHO-ASSOCIATED PROTEIN KINASE"/>
    <property type="match status" value="1"/>
</dbReference>
<accession>A0ABR0B195</accession>
<dbReference type="InterPro" id="IPR011993">
    <property type="entry name" value="PH-like_dom_sf"/>
</dbReference>
<dbReference type="CDD" id="cd20813">
    <property type="entry name" value="C1_ROCK"/>
    <property type="match status" value="1"/>
</dbReference>
<feature type="region of interest" description="Disordered" evidence="2">
    <location>
        <begin position="92"/>
        <end position="116"/>
    </location>
</feature>
<dbReference type="InterPro" id="IPR046349">
    <property type="entry name" value="C1-like_sf"/>
</dbReference>
<dbReference type="Gene3D" id="3.30.60.20">
    <property type="match status" value="1"/>
</dbReference>
<dbReference type="Gene3D" id="2.30.29.30">
    <property type="entry name" value="Pleckstrin-homology domain (PH domain)/Phosphotyrosine-binding domain (PTB)"/>
    <property type="match status" value="1"/>
</dbReference>
<dbReference type="InterPro" id="IPR050839">
    <property type="entry name" value="Rho-assoc_Ser/Thr_Kinase"/>
</dbReference>
<name>A0ABR0B195_9CRUS</name>
<reference evidence="3 4" key="1">
    <citation type="journal article" date="2023" name="Nucleic Acids Res.">
        <title>The hologenome of Daphnia magna reveals possible DNA methylation and microbiome-mediated evolution of the host genome.</title>
        <authorList>
            <person name="Chaturvedi A."/>
            <person name="Li X."/>
            <person name="Dhandapani V."/>
            <person name="Marshall H."/>
            <person name="Kissane S."/>
            <person name="Cuenca-Cambronero M."/>
            <person name="Asole G."/>
            <person name="Calvet F."/>
            <person name="Ruiz-Romero M."/>
            <person name="Marangio P."/>
            <person name="Guigo R."/>
            <person name="Rago D."/>
            <person name="Mirbahai L."/>
            <person name="Eastwood N."/>
            <person name="Colbourne J.K."/>
            <person name="Zhou J."/>
            <person name="Mallon E."/>
            <person name="Orsini L."/>
        </authorList>
    </citation>
    <scope>NUCLEOTIDE SEQUENCE [LARGE SCALE GENOMIC DNA]</scope>
    <source>
        <strain evidence="3">LRV0_1</strain>
    </source>
</reference>
<gene>
    <name evidence="3" type="ORF">OUZ56_024687</name>
</gene>
<feature type="region of interest" description="Disordered" evidence="2">
    <location>
        <begin position="1"/>
        <end position="51"/>
    </location>
</feature>
<sequence>MEVDSKDSEIEQLSQKLASASADTVSNISSGAENESEEGVQVRSPRGTSRTDPVLILDLNKVFHVRSVTQGDVIRADAKEIPRILQILYAGEGESRKPDESTPPPDLVGREEKPGTVNHKGHELVAISFHMPTTCEVCSKPLWHMFRPHLPLSAAVHKEHLDKREEIIALCKVHYDPNTAKEMLLLAGTIEEQQQLISRLSKKIQKFNT</sequence>
<comment type="caution">
    <text evidence="3">The sequence shown here is derived from an EMBL/GenBank/DDBJ whole genome shotgun (WGS) entry which is preliminary data.</text>
</comment>
<proteinExistence type="predicted"/>
<dbReference type="EMBL" id="JAOYFB010000039">
    <property type="protein sequence ID" value="KAK4031141.1"/>
    <property type="molecule type" value="Genomic_DNA"/>
</dbReference>
<keyword evidence="1" id="KW-0597">Phosphoprotein</keyword>
<evidence type="ECO:0000256" key="2">
    <source>
        <dbReference type="SAM" id="MobiDB-lite"/>
    </source>
</evidence>